<evidence type="ECO:0008006" key="4">
    <source>
        <dbReference type="Google" id="ProtNLM"/>
    </source>
</evidence>
<evidence type="ECO:0000313" key="2">
    <source>
        <dbReference type="EMBL" id="PAU98454.1"/>
    </source>
</evidence>
<keyword evidence="1" id="KW-0732">Signal</keyword>
<reference evidence="2 3" key="1">
    <citation type="submission" date="2017-09" db="EMBL/GenBank/DDBJ databases">
        <title>Paracoccus alkalisoli sp. nov., isolated from saline alkaline soil.</title>
        <authorList>
            <person name="Dong X."/>
            <person name="Zhang G."/>
        </authorList>
    </citation>
    <scope>NUCLEOTIDE SEQUENCE [LARGE SCALE GENOMIC DNA]</scope>
    <source>
        <strain evidence="2 3">WN007</strain>
    </source>
</reference>
<accession>A0A2A2GN69</accession>
<keyword evidence="3" id="KW-1185">Reference proteome</keyword>
<proteinExistence type="predicted"/>
<dbReference type="OrthoDB" id="7841298at2"/>
<sequence>MIRTASIGLTGLVLATCLGLSSPLPAFAQAQLTPGQAPPQFRPVDADRIVAAMQVDRLADVLAAEIAVSGDPFRPDIPEQDGPDEGWGAIVSRVAPAGRIRAGLRDAIARGVEGLGDPAERAAVAEALSFWEGGLGRRVVLLEIGAREALAAPDIEATARESFAAAAARGNPRAAQVRALMDAADLVEPAVAASLNIAVATLEGAQEAAQNGPRDPSIIEDAWAQEPEIRADQTGWIEALVFMASAPLSDAEMVRLIEAAGHPGNRRLSAILNEAATATFVDVARDLGRASALRLQGEQL</sequence>
<organism evidence="2 3">
    <name type="scientific">Paracoccus salipaludis</name>
    <dbReference type="NCBI Taxonomy" id="2032623"/>
    <lineage>
        <taxon>Bacteria</taxon>
        <taxon>Pseudomonadati</taxon>
        <taxon>Pseudomonadota</taxon>
        <taxon>Alphaproteobacteria</taxon>
        <taxon>Rhodobacterales</taxon>
        <taxon>Paracoccaceae</taxon>
        <taxon>Paracoccus</taxon>
    </lineage>
</organism>
<feature type="signal peptide" evidence="1">
    <location>
        <begin position="1"/>
        <end position="28"/>
    </location>
</feature>
<dbReference type="Proteomes" id="UP000218023">
    <property type="component" value="Unassembled WGS sequence"/>
</dbReference>
<dbReference type="AlphaFoldDB" id="A0A2A2GN69"/>
<evidence type="ECO:0000313" key="3">
    <source>
        <dbReference type="Proteomes" id="UP000218023"/>
    </source>
</evidence>
<dbReference type="RefSeq" id="WP_095639136.1">
    <property type="nucleotide sequence ID" value="NZ_NSJZ01000002.1"/>
</dbReference>
<feature type="chain" id="PRO_5012471720" description="DUF2059 domain-containing protein" evidence="1">
    <location>
        <begin position="29"/>
        <end position="300"/>
    </location>
</feature>
<name>A0A2A2GN69_9RHOB</name>
<comment type="caution">
    <text evidence="2">The sequence shown here is derived from an EMBL/GenBank/DDBJ whole genome shotgun (WGS) entry which is preliminary data.</text>
</comment>
<dbReference type="EMBL" id="NSJZ01000002">
    <property type="protein sequence ID" value="PAU98454.1"/>
    <property type="molecule type" value="Genomic_DNA"/>
</dbReference>
<protein>
    <recommendedName>
        <fullName evidence="4">DUF2059 domain-containing protein</fullName>
    </recommendedName>
</protein>
<gene>
    <name evidence="2" type="ORF">CK240_04590</name>
</gene>
<evidence type="ECO:0000256" key="1">
    <source>
        <dbReference type="SAM" id="SignalP"/>
    </source>
</evidence>